<proteinExistence type="predicted"/>
<feature type="region of interest" description="Disordered" evidence="1">
    <location>
        <begin position="67"/>
        <end position="128"/>
    </location>
</feature>
<dbReference type="Proteomes" id="UP000717696">
    <property type="component" value="Unassembled WGS sequence"/>
</dbReference>
<name>A0A9P9FJS0_9HYPO</name>
<feature type="compositionally biased region" description="Polar residues" evidence="1">
    <location>
        <begin position="222"/>
        <end position="246"/>
    </location>
</feature>
<evidence type="ECO:0000313" key="3">
    <source>
        <dbReference type="Proteomes" id="UP000717696"/>
    </source>
</evidence>
<keyword evidence="3" id="KW-1185">Reference proteome</keyword>
<feature type="compositionally biased region" description="Gly residues" evidence="1">
    <location>
        <begin position="8"/>
        <end position="24"/>
    </location>
</feature>
<gene>
    <name evidence="2" type="ORF">B0J13DRAFT_518732</name>
</gene>
<feature type="region of interest" description="Disordered" evidence="1">
    <location>
        <begin position="187"/>
        <end position="260"/>
    </location>
</feature>
<accession>A0A9P9FJS0</accession>
<feature type="region of interest" description="Disordered" evidence="1">
    <location>
        <begin position="1"/>
        <end position="24"/>
    </location>
</feature>
<feature type="compositionally biased region" description="Low complexity" evidence="1">
    <location>
        <begin position="247"/>
        <end position="260"/>
    </location>
</feature>
<dbReference type="EMBL" id="JAGMUU010000001">
    <property type="protein sequence ID" value="KAH7163502.1"/>
    <property type="molecule type" value="Genomic_DNA"/>
</dbReference>
<evidence type="ECO:0000313" key="2">
    <source>
        <dbReference type="EMBL" id="KAH7163502.1"/>
    </source>
</evidence>
<organism evidence="2 3">
    <name type="scientific">Dactylonectria estremocensis</name>
    <dbReference type="NCBI Taxonomy" id="1079267"/>
    <lineage>
        <taxon>Eukaryota</taxon>
        <taxon>Fungi</taxon>
        <taxon>Dikarya</taxon>
        <taxon>Ascomycota</taxon>
        <taxon>Pezizomycotina</taxon>
        <taxon>Sordariomycetes</taxon>
        <taxon>Hypocreomycetidae</taxon>
        <taxon>Hypocreales</taxon>
        <taxon>Nectriaceae</taxon>
        <taxon>Dactylonectria</taxon>
    </lineage>
</organism>
<feature type="compositionally biased region" description="Polar residues" evidence="1">
    <location>
        <begin position="187"/>
        <end position="203"/>
    </location>
</feature>
<feature type="compositionally biased region" description="Pro residues" evidence="1">
    <location>
        <begin position="104"/>
        <end position="113"/>
    </location>
</feature>
<dbReference type="AlphaFoldDB" id="A0A9P9FJS0"/>
<sequence>MDPPYGYGSAGGGFSSGTQRGGGKVMRTCSTCGETFEFTGLHDEDQFIFCQRCVNDLTYSESTASSTQQTAYSLPMPEPTKSPELPGYPPPVRWPSGLSRDSPALPPMPPAVPWPYTSGGTNQDLPLDSSSWVNTALQYRTSSSHGSSNLQGASGYYGPYNPQGTFGYLDTSNSQGTSASYGTLGSYDTSNPLGTSGTSRTTVSYSTWSSDGNSSSHGTSNPNATSNPTSTLNPNAPSYYSTSWNYSGSRDSQSSNRRSR</sequence>
<evidence type="ECO:0000256" key="1">
    <source>
        <dbReference type="SAM" id="MobiDB-lite"/>
    </source>
</evidence>
<feature type="compositionally biased region" description="Polar residues" evidence="1">
    <location>
        <begin position="118"/>
        <end position="128"/>
    </location>
</feature>
<comment type="caution">
    <text evidence="2">The sequence shown here is derived from an EMBL/GenBank/DDBJ whole genome shotgun (WGS) entry which is preliminary data.</text>
</comment>
<feature type="compositionally biased region" description="Pro residues" evidence="1">
    <location>
        <begin position="76"/>
        <end position="93"/>
    </location>
</feature>
<protein>
    <submittedName>
        <fullName evidence="2">Uncharacterized protein</fullName>
    </submittedName>
</protein>
<reference evidence="2" key="1">
    <citation type="journal article" date="2021" name="Nat. Commun.">
        <title>Genetic determinants of endophytism in the Arabidopsis root mycobiome.</title>
        <authorList>
            <person name="Mesny F."/>
            <person name="Miyauchi S."/>
            <person name="Thiergart T."/>
            <person name="Pickel B."/>
            <person name="Atanasova L."/>
            <person name="Karlsson M."/>
            <person name="Huettel B."/>
            <person name="Barry K.W."/>
            <person name="Haridas S."/>
            <person name="Chen C."/>
            <person name="Bauer D."/>
            <person name="Andreopoulos W."/>
            <person name="Pangilinan J."/>
            <person name="LaButti K."/>
            <person name="Riley R."/>
            <person name="Lipzen A."/>
            <person name="Clum A."/>
            <person name="Drula E."/>
            <person name="Henrissat B."/>
            <person name="Kohler A."/>
            <person name="Grigoriev I.V."/>
            <person name="Martin F.M."/>
            <person name="Hacquard S."/>
        </authorList>
    </citation>
    <scope>NUCLEOTIDE SEQUENCE</scope>
    <source>
        <strain evidence="2">MPI-CAGE-AT-0021</strain>
    </source>
</reference>
<feature type="compositionally biased region" description="Low complexity" evidence="1">
    <location>
        <begin position="204"/>
        <end position="221"/>
    </location>
</feature>